<feature type="domain" description="VWA7 N-terminal" evidence="7">
    <location>
        <begin position="70"/>
        <end position="279"/>
    </location>
</feature>
<name>A0A8C8VFL1_9SAUR</name>
<feature type="chain" id="PRO_5046018976" description="von Willebrand factor A domain containing 7" evidence="5">
    <location>
        <begin position="22"/>
        <end position="588"/>
    </location>
</feature>
<keyword evidence="9" id="KW-1185">Reference proteome</keyword>
<comment type="subcellular location">
    <subcellularLocation>
        <location evidence="1">Secreted</location>
    </subcellularLocation>
</comment>
<organism evidence="8 9">
    <name type="scientific">Pelusios castaneus</name>
    <name type="common">West African mud turtle</name>
    <dbReference type="NCBI Taxonomy" id="367368"/>
    <lineage>
        <taxon>Eukaryota</taxon>
        <taxon>Metazoa</taxon>
        <taxon>Chordata</taxon>
        <taxon>Craniata</taxon>
        <taxon>Vertebrata</taxon>
        <taxon>Euteleostomi</taxon>
        <taxon>Archelosauria</taxon>
        <taxon>Testudinata</taxon>
        <taxon>Testudines</taxon>
        <taxon>Pleurodira</taxon>
        <taxon>Pelomedusidae</taxon>
        <taxon>Pelusios</taxon>
    </lineage>
</organism>
<reference evidence="8" key="1">
    <citation type="submission" date="2025-08" db="UniProtKB">
        <authorList>
            <consortium name="Ensembl"/>
        </authorList>
    </citation>
    <scope>IDENTIFICATION</scope>
</reference>
<feature type="signal peptide" evidence="5">
    <location>
        <begin position="1"/>
        <end position="21"/>
    </location>
</feature>
<evidence type="ECO:0000313" key="8">
    <source>
        <dbReference type="Ensembl" id="ENSPCEP00000004494.1"/>
    </source>
</evidence>
<feature type="region of interest" description="Disordered" evidence="4">
    <location>
        <begin position="224"/>
        <end position="249"/>
    </location>
</feature>
<reference evidence="8" key="2">
    <citation type="submission" date="2025-09" db="UniProtKB">
        <authorList>
            <consortium name="Ensembl"/>
        </authorList>
    </citation>
    <scope>IDENTIFICATION</scope>
</reference>
<dbReference type="Ensembl" id="ENSPCET00000004646.1">
    <property type="protein sequence ID" value="ENSPCEP00000004494.1"/>
    <property type="gene ID" value="ENSPCEG00000003605.1"/>
</dbReference>
<dbReference type="InterPro" id="IPR052577">
    <property type="entry name" value="VWA7"/>
</dbReference>
<dbReference type="InterPro" id="IPR056862">
    <property type="entry name" value="VWA7_N"/>
</dbReference>
<dbReference type="Pfam" id="PF25107">
    <property type="entry name" value="VWA7_N"/>
    <property type="match status" value="1"/>
</dbReference>
<evidence type="ECO:0000256" key="5">
    <source>
        <dbReference type="SAM" id="SignalP"/>
    </source>
</evidence>
<protein>
    <recommendedName>
        <fullName evidence="10">von Willebrand factor A domain containing 7</fullName>
    </recommendedName>
</protein>
<dbReference type="InterPro" id="IPR056861">
    <property type="entry name" value="HMCN1-like_VWA"/>
</dbReference>
<sequence length="588" mass="65178">MWWLGVPLWALLLMLPHGTLSFFPNFWSRAMAAAWGSVTHQDLTEDALLNVTLELLRDLPRPRTPLTLHPQSQQDALAEVAQANAAMDFMVPARDDPVLHFDAEQLRSAGAQLFRARTEVLQALGAELYPQARRCLGQLLHSLQDFYSHSNWVELGHRDIHPHLLQPGRELGNIAGADVPTCRSCPGWTCEGNILASVREHGLLTSGYFGTEREKLPGKCSHGGPFDGSRLQEPQGGINKDSSSPIFSPHHQLHGTASALALEASVVFLRELRRDLAHDKRFMRLLDVSPTTGLSFVLDTTGSMGEEIGAARLQAREIISRRLGSIEEPDYYLLVPFHDPGFGPVHKTSDASEFLKILDSISPLAGGDEPEMCLSALQLALLHSPPMSEIFVFTDASAKDAHLRSSVEALIQERRCKVTFLITEDPSRTRVKREVLAPDRFDLYVDLARSSGGQVIFTDNANIRQVAGIIGETTASSVGRRDPTHHFWIDSRVDTVVVTIQGDGGQRRPHPTTGRGKTCVPPPVGRWTVEVSAPGNYSVHVRGEEMVKPRQEWGERHWLQGGGLDSLWEWRMGHWVPLLMGHPSVPRQ</sequence>
<dbReference type="Proteomes" id="UP000694393">
    <property type="component" value="Unplaced"/>
</dbReference>
<evidence type="ECO:0000259" key="7">
    <source>
        <dbReference type="Pfam" id="PF25107"/>
    </source>
</evidence>
<evidence type="ECO:0008006" key="10">
    <source>
        <dbReference type="Google" id="ProtNLM"/>
    </source>
</evidence>
<dbReference type="InterPro" id="IPR036465">
    <property type="entry name" value="vWFA_dom_sf"/>
</dbReference>
<evidence type="ECO:0000259" key="6">
    <source>
        <dbReference type="Pfam" id="PF25106"/>
    </source>
</evidence>
<dbReference type="PANTHER" id="PTHR14905:SF7">
    <property type="entry name" value="VON WILLEBRAND FACTOR A DOMAIN-CONTAINING PROTEIN 7"/>
    <property type="match status" value="1"/>
</dbReference>
<keyword evidence="2" id="KW-0964">Secreted</keyword>
<proteinExistence type="predicted"/>
<dbReference type="PANTHER" id="PTHR14905">
    <property type="entry name" value="NG37"/>
    <property type="match status" value="1"/>
</dbReference>
<evidence type="ECO:0000256" key="4">
    <source>
        <dbReference type="SAM" id="MobiDB-lite"/>
    </source>
</evidence>
<evidence type="ECO:0000313" key="9">
    <source>
        <dbReference type="Proteomes" id="UP000694393"/>
    </source>
</evidence>
<dbReference type="CDD" id="cd00198">
    <property type="entry name" value="vWFA"/>
    <property type="match status" value="1"/>
</dbReference>
<dbReference type="AlphaFoldDB" id="A0A8C8VFL1"/>
<keyword evidence="3 5" id="KW-0732">Signal</keyword>
<dbReference type="Gene3D" id="3.40.50.410">
    <property type="entry name" value="von Willebrand factor, type A domain"/>
    <property type="match status" value="1"/>
</dbReference>
<feature type="domain" description="Hemicentin-1-like von Willebrand factor A" evidence="6">
    <location>
        <begin position="294"/>
        <end position="460"/>
    </location>
</feature>
<evidence type="ECO:0000256" key="2">
    <source>
        <dbReference type="ARBA" id="ARBA00022525"/>
    </source>
</evidence>
<dbReference type="SUPFAM" id="SSF53300">
    <property type="entry name" value="vWA-like"/>
    <property type="match status" value="1"/>
</dbReference>
<evidence type="ECO:0000256" key="3">
    <source>
        <dbReference type="ARBA" id="ARBA00022729"/>
    </source>
</evidence>
<dbReference type="Pfam" id="PF25106">
    <property type="entry name" value="VWA_4"/>
    <property type="match status" value="1"/>
</dbReference>
<evidence type="ECO:0000256" key="1">
    <source>
        <dbReference type="ARBA" id="ARBA00004613"/>
    </source>
</evidence>
<accession>A0A8C8VFL1</accession>